<protein>
    <submittedName>
        <fullName evidence="1">Uncharacterized protein</fullName>
    </submittedName>
</protein>
<organism evidence="1 2">
    <name type="scientific">Arabidopsis suecica</name>
    <name type="common">Swedish thale-cress</name>
    <name type="synonym">Cardaminopsis suecica</name>
    <dbReference type="NCBI Taxonomy" id="45249"/>
    <lineage>
        <taxon>Eukaryota</taxon>
        <taxon>Viridiplantae</taxon>
        <taxon>Streptophyta</taxon>
        <taxon>Embryophyta</taxon>
        <taxon>Tracheophyta</taxon>
        <taxon>Spermatophyta</taxon>
        <taxon>Magnoliopsida</taxon>
        <taxon>eudicotyledons</taxon>
        <taxon>Gunneridae</taxon>
        <taxon>Pentapetalae</taxon>
        <taxon>rosids</taxon>
        <taxon>malvids</taxon>
        <taxon>Brassicales</taxon>
        <taxon>Brassicaceae</taxon>
        <taxon>Camelineae</taxon>
        <taxon>Arabidopsis</taxon>
    </lineage>
</organism>
<sequence length="259" mass="29553">IATPVSSNSNVSFYSFGHSSVDNVVDAFLANQHPREGLGLGFWWEDERLSKSEDPKELREAMDSMSKMLKDLKEFRYNGVQNRRDSEDVKKKGVLHGTHQQQTLNPQSCSASLCIHDDVTVNKNTEEQTLAVSDTEEHLDGCNQEFDLDEIFDYVTTSEALSMNLEIDDFSIAETVEDGELVTPRDLYEDNIQLSDLDEDQMLMISDNNNNVLPENLGEFDQELDLDQIIDFETNYESLLKNFEMDYATMVTTKQYLSS</sequence>
<dbReference type="EMBL" id="JAEFBJ010000010">
    <property type="protein sequence ID" value="KAG7563597.1"/>
    <property type="molecule type" value="Genomic_DNA"/>
</dbReference>
<comment type="caution">
    <text evidence="1">The sequence shown here is derived from an EMBL/GenBank/DDBJ whole genome shotgun (WGS) entry which is preliminary data.</text>
</comment>
<keyword evidence="2" id="KW-1185">Reference proteome</keyword>
<feature type="non-terminal residue" evidence="1">
    <location>
        <position position="1"/>
    </location>
</feature>
<evidence type="ECO:0000313" key="1">
    <source>
        <dbReference type="EMBL" id="KAG7563597.1"/>
    </source>
</evidence>
<dbReference type="AlphaFoldDB" id="A0A8T1ZVM1"/>
<gene>
    <name evidence="1" type="ORF">ISN44_As10g003870</name>
</gene>
<accession>A0A8T1ZVM1</accession>
<name>A0A8T1ZVM1_ARASU</name>
<reference evidence="1 2" key="1">
    <citation type="submission" date="2020-12" db="EMBL/GenBank/DDBJ databases">
        <title>Concerted genomic and epigenomic changes stabilize Arabidopsis allopolyploids.</title>
        <authorList>
            <person name="Chen Z."/>
        </authorList>
    </citation>
    <scope>NUCLEOTIDE SEQUENCE [LARGE SCALE GENOMIC DNA]</scope>
    <source>
        <strain evidence="1">As9502</strain>
        <tissue evidence="1">Leaf</tissue>
    </source>
</reference>
<proteinExistence type="predicted"/>
<dbReference type="Proteomes" id="UP000694251">
    <property type="component" value="Chromosome 10"/>
</dbReference>
<dbReference type="OrthoDB" id="1084607at2759"/>
<evidence type="ECO:0000313" key="2">
    <source>
        <dbReference type="Proteomes" id="UP000694251"/>
    </source>
</evidence>
<feature type="non-terminal residue" evidence="1">
    <location>
        <position position="259"/>
    </location>
</feature>